<dbReference type="Proteomes" id="UP000296469">
    <property type="component" value="Chromosome"/>
</dbReference>
<dbReference type="SUPFAM" id="SSF54001">
    <property type="entry name" value="Cysteine proteinases"/>
    <property type="match status" value="1"/>
</dbReference>
<evidence type="ECO:0000259" key="1">
    <source>
        <dbReference type="SMART" id="SM00460"/>
    </source>
</evidence>
<dbReference type="KEGG" id="celz:E5225_06420"/>
<organism evidence="2 3">
    <name type="scientific">Cellulomonas shaoxiangyii</name>
    <dbReference type="NCBI Taxonomy" id="2566013"/>
    <lineage>
        <taxon>Bacteria</taxon>
        <taxon>Bacillati</taxon>
        <taxon>Actinomycetota</taxon>
        <taxon>Actinomycetes</taxon>
        <taxon>Micrococcales</taxon>
        <taxon>Cellulomonadaceae</taxon>
        <taxon>Cellulomonas</taxon>
    </lineage>
</organism>
<accession>A0A4P7SGC6</accession>
<reference evidence="2 3" key="1">
    <citation type="submission" date="2019-04" db="EMBL/GenBank/DDBJ databases">
        <title>Isolation and identification of Cellulomonas shaoxiangyii sp. Nov. isolated from feces of the Tibetan antelopes (Pantholops hodgsonii) in the Qinghai-Tibet plateau of China.</title>
        <authorList>
            <person name="Tian Z."/>
        </authorList>
    </citation>
    <scope>NUCLEOTIDE SEQUENCE [LARGE SCALE GENOMIC DNA]</scope>
    <source>
        <strain evidence="2 3">Z28</strain>
    </source>
</reference>
<dbReference type="InterPro" id="IPR038765">
    <property type="entry name" value="Papain-like_cys_pep_sf"/>
</dbReference>
<dbReference type="RefSeq" id="WP_135975294.1">
    <property type="nucleotide sequence ID" value="NZ_CP039291.1"/>
</dbReference>
<feature type="domain" description="Transglutaminase-like" evidence="1">
    <location>
        <begin position="167"/>
        <end position="234"/>
    </location>
</feature>
<dbReference type="OrthoDB" id="9804023at2"/>
<dbReference type="EMBL" id="CP039291">
    <property type="protein sequence ID" value="QCB93239.1"/>
    <property type="molecule type" value="Genomic_DNA"/>
</dbReference>
<dbReference type="InterPro" id="IPR013589">
    <property type="entry name" value="Bac_transglu_N"/>
</dbReference>
<dbReference type="PANTHER" id="PTHR33490">
    <property type="entry name" value="BLR5614 PROTEIN-RELATED"/>
    <property type="match status" value="1"/>
</dbReference>
<dbReference type="Gene3D" id="3.10.620.30">
    <property type="match status" value="1"/>
</dbReference>
<evidence type="ECO:0000313" key="2">
    <source>
        <dbReference type="EMBL" id="QCB93239.1"/>
    </source>
</evidence>
<keyword evidence="3" id="KW-1185">Reference proteome</keyword>
<dbReference type="PANTHER" id="PTHR33490:SF6">
    <property type="entry name" value="SLL1049 PROTEIN"/>
    <property type="match status" value="1"/>
</dbReference>
<dbReference type="Pfam" id="PF01841">
    <property type="entry name" value="Transglut_core"/>
    <property type="match status" value="1"/>
</dbReference>
<protein>
    <submittedName>
        <fullName evidence="2">Transglutaminase family protein</fullName>
    </submittedName>
</protein>
<dbReference type="InterPro" id="IPR002931">
    <property type="entry name" value="Transglutaminase-like"/>
</dbReference>
<gene>
    <name evidence="2" type="ORF">E5225_06420</name>
</gene>
<proteinExistence type="predicted"/>
<dbReference type="AlphaFoldDB" id="A0A4P7SGC6"/>
<sequence length="279" mass="30323">MSRLRIVHTSAFRYTEPVQASYNEARVTPLSQPGQSVLETRVDVQPQTWSHGYRDYWGTHVTAFEVLAPHRSLLLTAEHVVEVAGRSAPSADVGWDLLRGPEVRDRLAEFLADGPTTAAPDDVVALARAAADGLAPAAAAEAVCRAVREELDYIPGVTSVHTPAAEAWEARTGVCQDMAHLVLGALRSVGVPARYVSGYLNPDATGEVGSTVTGESHAWVEWWTGEWYGFDPTNRVPAGEQHVVLGRGRSYDDVPPLRGIYAGPQTEDLYVEVRITREA</sequence>
<dbReference type="Pfam" id="PF08379">
    <property type="entry name" value="Bact_transglu_N"/>
    <property type="match status" value="1"/>
</dbReference>
<dbReference type="SMART" id="SM00460">
    <property type="entry name" value="TGc"/>
    <property type="match status" value="1"/>
</dbReference>
<name>A0A4P7SGC6_9CELL</name>
<evidence type="ECO:0000313" key="3">
    <source>
        <dbReference type="Proteomes" id="UP000296469"/>
    </source>
</evidence>